<dbReference type="Gene3D" id="1.20.1080.10">
    <property type="entry name" value="Glycerol uptake facilitator protein"/>
    <property type="match status" value="1"/>
</dbReference>
<feature type="transmembrane region" description="Helical" evidence="9">
    <location>
        <begin position="139"/>
        <end position="158"/>
    </location>
</feature>
<evidence type="ECO:0000256" key="4">
    <source>
        <dbReference type="ARBA" id="ARBA00022737"/>
    </source>
</evidence>
<keyword evidence="11" id="KW-1185">Reference proteome</keyword>
<evidence type="ECO:0008006" key="12">
    <source>
        <dbReference type="Google" id="ProtNLM"/>
    </source>
</evidence>
<accession>A0AAW1SFN7</accession>
<dbReference type="InterPro" id="IPR000425">
    <property type="entry name" value="MIP"/>
</dbReference>
<name>A0AAW1SFN7_9CHLO</name>
<comment type="caution">
    <text evidence="10">The sequence shown here is derived from an EMBL/GenBank/DDBJ whole genome shotgun (WGS) entry which is preliminary data.</text>
</comment>
<reference evidence="10 11" key="1">
    <citation type="journal article" date="2024" name="Nat. Commun.">
        <title>Phylogenomics reveals the evolutionary origins of lichenization in chlorophyte algae.</title>
        <authorList>
            <person name="Puginier C."/>
            <person name="Libourel C."/>
            <person name="Otte J."/>
            <person name="Skaloud P."/>
            <person name="Haon M."/>
            <person name="Grisel S."/>
            <person name="Petersen M."/>
            <person name="Berrin J.G."/>
            <person name="Delaux P.M."/>
            <person name="Dal Grande F."/>
            <person name="Keller J."/>
        </authorList>
    </citation>
    <scope>NUCLEOTIDE SEQUENCE [LARGE SCALE GENOMIC DNA]</scope>
    <source>
        <strain evidence="10 11">SAG 2145</strain>
    </source>
</reference>
<dbReference type="GO" id="GO:0016020">
    <property type="term" value="C:membrane"/>
    <property type="evidence" value="ECO:0007669"/>
    <property type="project" value="InterPro"/>
</dbReference>
<dbReference type="AlphaFoldDB" id="A0AAW1SFN7"/>
<evidence type="ECO:0000313" key="11">
    <source>
        <dbReference type="Proteomes" id="UP001438707"/>
    </source>
</evidence>
<comment type="similarity">
    <text evidence="7">Belongs to the MIP/aquaporin (TC 1.A.8) family.</text>
</comment>
<protein>
    <recommendedName>
        <fullName evidence="12">Aquaporin</fullName>
    </recommendedName>
</protein>
<comment type="subcellular location">
    <subcellularLocation>
        <location evidence="1">Endomembrane system</location>
        <topology evidence="1">Multi-pass membrane protein</topology>
    </subcellularLocation>
</comment>
<dbReference type="Pfam" id="PF00230">
    <property type="entry name" value="MIP"/>
    <property type="match status" value="1"/>
</dbReference>
<evidence type="ECO:0000256" key="6">
    <source>
        <dbReference type="ARBA" id="ARBA00023136"/>
    </source>
</evidence>
<keyword evidence="3 7" id="KW-0812">Transmembrane</keyword>
<dbReference type="PANTHER" id="PTHR45665">
    <property type="entry name" value="AQUAPORIN-8"/>
    <property type="match status" value="1"/>
</dbReference>
<gene>
    <name evidence="10" type="ORF">WJX74_009414</name>
</gene>
<dbReference type="PRINTS" id="PR00783">
    <property type="entry name" value="MINTRINSICP"/>
</dbReference>
<feature type="transmembrane region" description="Helical" evidence="9">
    <location>
        <begin position="170"/>
        <end position="191"/>
    </location>
</feature>
<feature type="region of interest" description="Disordered" evidence="8">
    <location>
        <begin position="338"/>
        <end position="363"/>
    </location>
</feature>
<keyword evidence="5 9" id="KW-1133">Transmembrane helix</keyword>
<dbReference type="Proteomes" id="UP001438707">
    <property type="component" value="Unassembled WGS sequence"/>
</dbReference>
<proteinExistence type="inferred from homology"/>
<evidence type="ECO:0000256" key="3">
    <source>
        <dbReference type="ARBA" id="ARBA00022692"/>
    </source>
</evidence>
<keyword evidence="6 9" id="KW-0472">Membrane</keyword>
<feature type="transmembrane region" description="Helical" evidence="9">
    <location>
        <begin position="89"/>
        <end position="110"/>
    </location>
</feature>
<dbReference type="PANTHER" id="PTHR45665:SF9">
    <property type="entry name" value="AQUAPORIN-8"/>
    <property type="match status" value="1"/>
</dbReference>
<dbReference type="GO" id="GO:0005737">
    <property type="term" value="C:cytoplasm"/>
    <property type="evidence" value="ECO:0007669"/>
    <property type="project" value="UniProtKB-ARBA"/>
</dbReference>
<dbReference type="GO" id="GO:0019755">
    <property type="term" value="P:one-carbon compound transport"/>
    <property type="evidence" value="ECO:0007669"/>
    <property type="project" value="UniProtKB-ARBA"/>
</dbReference>
<keyword evidence="4" id="KW-0677">Repeat</keyword>
<evidence type="ECO:0000256" key="1">
    <source>
        <dbReference type="ARBA" id="ARBA00004127"/>
    </source>
</evidence>
<evidence type="ECO:0000256" key="8">
    <source>
        <dbReference type="SAM" id="MobiDB-lite"/>
    </source>
</evidence>
<evidence type="ECO:0000313" key="10">
    <source>
        <dbReference type="EMBL" id="KAK9844996.1"/>
    </source>
</evidence>
<dbReference type="InterPro" id="IPR023271">
    <property type="entry name" value="Aquaporin-like"/>
</dbReference>
<dbReference type="SUPFAM" id="SSF81338">
    <property type="entry name" value="Aquaporin-like"/>
    <property type="match status" value="1"/>
</dbReference>
<evidence type="ECO:0000256" key="9">
    <source>
        <dbReference type="SAM" id="Phobius"/>
    </source>
</evidence>
<dbReference type="EMBL" id="JALJOS010000001">
    <property type="protein sequence ID" value="KAK9844996.1"/>
    <property type="molecule type" value="Genomic_DNA"/>
</dbReference>
<dbReference type="GO" id="GO:0015250">
    <property type="term" value="F:water channel activity"/>
    <property type="evidence" value="ECO:0007669"/>
    <property type="project" value="UniProtKB-ARBA"/>
</dbReference>
<feature type="transmembrane region" description="Helical" evidence="9">
    <location>
        <begin position="12"/>
        <end position="35"/>
    </location>
</feature>
<evidence type="ECO:0000256" key="2">
    <source>
        <dbReference type="ARBA" id="ARBA00022448"/>
    </source>
</evidence>
<feature type="transmembrane region" description="Helical" evidence="9">
    <location>
        <begin position="211"/>
        <end position="232"/>
    </location>
</feature>
<feature type="transmembrane region" description="Helical" evidence="9">
    <location>
        <begin position="47"/>
        <end position="69"/>
    </location>
</feature>
<keyword evidence="2 7" id="KW-0813">Transport</keyword>
<organism evidence="10 11">
    <name type="scientific">Apatococcus lobatus</name>
    <dbReference type="NCBI Taxonomy" id="904363"/>
    <lineage>
        <taxon>Eukaryota</taxon>
        <taxon>Viridiplantae</taxon>
        <taxon>Chlorophyta</taxon>
        <taxon>core chlorophytes</taxon>
        <taxon>Trebouxiophyceae</taxon>
        <taxon>Chlorellales</taxon>
        <taxon>Chlorellaceae</taxon>
        <taxon>Apatococcus</taxon>
    </lineage>
</organism>
<evidence type="ECO:0000256" key="5">
    <source>
        <dbReference type="ARBA" id="ARBA00022989"/>
    </source>
</evidence>
<evidence type="ECO:0000256" key="7">
    <source>
        <dbReference type="RuleBase" id="RU000477"/>
    </source>
</evidence>
<dbReference type="GO" id="GO:0012505">
    <property type="term" value="C:endomembrane system"/>
    <property type="evidence" value="ECO:0007669"/>
    <property type="project" value="UniProtKB-SubCell"/>
</dbReference>
<sequence length="389" mass="40385">MPGLLQTGQGRLLSFKFFMAFAAEFIGTMLFAFFGGAIPADAYGNSAWLNGLSLAVFVYVTANISGGHLNPAITLPTIMTGHTSLIKGIAYIIAQLCGSTVGSLLLAGLYPGLSPGNSNMAAGCFQVSDDIGHITKGMAFGWECIMTFTLVAIVYSVALGEPNLGNVGPLVIGLVQAMAAFATANKTGAAINPARALGPTFVFQCNWSTVWVYVLAELAGGLIAGLLSWPLYGSGKDFGRLTDGDAKNRFSLTKYFTSLAKGGYRGHKHAVPLPVVGGPPLDAKWTAKDIAHLEDVMATDPNYPATSPILRQRTRSTALPHEADGFVDPMGYTAGSTTSHMDPKRAGGMGNGGAGAAAKQNAGDADPMGYTNNTGASHMDPARQGIGNV</sequence>
<dbReference type="InterPro" id="IPR034294">
    <property type="entry name" value="Aquaporin_transptr"/>
</dbReference>